<organism evidence="2 3">
    <name type="scientific">Actinocrispum wychmicini</name>
    <dbReference type="NCBI Taxonomy" id="1213861"/>
    <lineage>
        <taxon>Bacteria</taxon>
        <taxon>Bacillati</taxon>
        <taxon>Actinomycetota</taxon>
        <taxon>Actinomycetes</taxon>
        <taxon>Pseudonocardiales</taxon>
        <taxon>Pseudonocardiaceae</taxon>
        <taxon>Actinocrispum</taxon>
    </lineage>
</organism>
<evidence type="ECO:0000313" key="3">
    <source>
        <dbReference type="Proteomes" id="UP000295680"/>
    </source>
</evidence>
<dbReference type="RefSeq" id="WP_132120893.1">
    <property type="nucleotide sequence ID" value="NZ_SLWS01000006.1"/>
</dbReference>
<protein>
    <recommendedName>
        <fullName evidence="4">Holin</fullName>
    </recommendedName>
</protein>
<keyword evidence="3" id="KW-1185">Reference proteome</keyword>
<dbReference type="Proteomes" id="UP000295680">
    <property type="component" value="Unassembled WGS sequence"/>
</dbReference>
<dbReference type="AlphaFoldDB" id="A0A4R2JC51"/>
<keyword evidence="1" id="KW-0812">Transmembrane</keyword>
<dbReference type="EMBL" id="SLWS01000006">
    <property type="protein sequence ID" value="TCO57111.1"/>
    <property type="molecule type" value="Genomic_DNA"/>
</dbReference>
<accession>A0A4R2JC51</accession>
<evidence type="ECO:0008006" key="4">
    <source>
        <dbReference type="Google" id="ProtNLM"/>
    </source>
</evidence>
<evidence type="ECO:0000256" key="1">
    <source>
        <dbReference type="SAM" id="Phobius"/>
    </source>
</evidence>
<feature type="transmembrane region" description="Helical" evidence="1">
    <location>
        <begin position="55"/>
        <end position="74"/>
    </location>
</feature>
<proteinExistence type="predicted"/>
<comment type="caution">
    <text evidence="2">The sequence shown here is derived from an EMBL/GenBank/DDBJ whole genome shotgun (WGS) entry which is preliminary data.</text>
</comment>
<gene>
    <name evidence="2" type="ORF">EV192_106588</name>
</gene>
<name>A0A4R2JC51_9PSEU</name>
<keyword evidence="1" id="KW-1133">Transmembrane helix</keyword>
<feature type="transmembrane region" description="Helical" evidence="1">
    <location>
        <begin position="32"/>
        <end position="49"/>
    </location>
</feature>
<sequence length="86" mass="9101">MTTPTPPPGPDPIPSTSADANSRALRTLLQNLLFDVLLAVIVVVLPLVQATTVDWSLVIGSVIKTAVVTTLSWVQRAIETRNAGNP</sequence>
<evidence type="ECO:0000313" key="2">
    <source>
        <dbReference type="EMBL" id="TCO57111.1"/>
    </source>
</evidence>
<reference evidence="2 3" key="1">
    <citation type="submission" date="2019-03" db="EMBL/GenBank/DDBJ databases">
        <title>Genomic Encyclopedia of Type Strains, Phase IV (KMG-IV): sequencing the most valuable type-strain genomes for metagenomic binning, comparative biology and taxonomic classification.</title>
        <authorList>
            <person name="Goeker M."/>
        </authorList>
    </citation>
    <scope>NUCLEOTIDE SEQUENCE [LARGE SCALE GENOMIC DNA]</scope>
    <source>
        <strain evidence="2 3">DSM 45934</strain>
    </source>
</reference>
<keyword evidence="1" id="KW-0472">Membrane</keyword>